<proteinExistence type="predicted"/>
<keyword evidence="2" id="KW-0812">Transmembrane</keyword>
<evidence type="ECO:0000256" key="3">
    <source>
        <dbReference type="SAM" id="SignalP"/>
    </source>
</evidence>
<evidence type="ECO:0000256" key="1">
    <source>
        <dbReference type="SAM" id="MobiDB-lite"/>
    </source>
</evidence>
<dbReference type="CDD" id="cd08545">
    <property type="entry name" value="YcnI_like"/>
    <property type="match status" value="1"/>
</dbReference>
<dbReference type="InterPro" id="IPR038507">
    <property type="entry name" value="YcnI-like_sf"/>
</dbReference>
<keyword evidence="2" id="KW-1133">Transmembrane helix</keyword>
<feature type="transmembrane region" description="Helical" evidence="2">
    <location>
        <begin position="219"/>
        <end position="240"/>
    </location>
</feature>
<comment type="caution">
    <text evidence="5">The sequence shown here is derived from an EMBL/GenBank/DDBJ whole genome shotgun (WGS) entry which is preliminary data.</text>
</comment>
<reference evidence="6" key="1">
    <citation type="journal article" date="2019" name="Int. J. Syst. Evol. Microbiol.">
        <title>The Global Catalogue of Microorganisms (GCM) 10K type strain sequencing project: providing services to taxonomists for standard genome sequencing and annotation.</title>
        <authorList>
            <consortium name="The Broad Institute Genomics Platform"/>
            <consortium name="The Broad Institute Genome Sequencing Center for Infectious Disease"/>
            <person name="Wu L."/>
            <person name="Ma J."/>
        </authorList>
    </citation>
    <scope>NUCLEOTIDE SEQUENCE [LARGE SCALE GENOMIC DNA]</scope>
    <source>
        <strain evidence="6">CGMCC 4.7643</strain>
    </source>
</reference>
<dbReference type="Gene3D" id="2.60.40.2230">
    <property type="entry name" value="Uncharacterised protein YcnI-like PF07987, DUF1775"/>
    <property type="match status" value="1"/>
</dbReference>
<feature type="region of interest" description="Disordered" evidence="1">
    <location>
        <begin position="243"/>
        <end position="262"/>
    </location>
</feature>
<dbReference type="Proteomes" id="UP001597419">
    <property type="component" value="Unassembled WGS sequence"/>
</dbReference>
<gene>
    <name evidence="5" type="ORF">ACFSYJ_21735</name>
</gene>
<keyword evidence="2" id="KW-0472">Membrane</keyword>
<evidence type="ECO:0000313" key="6">
    <source>
        <dbReference type="Proteomes" id="UP001597419"/>
    </source>
</evidence>
<organism evidence="5 6">
    <name type="scientific">Amycolatopsis samaneae</name>
    <dbReference type="NCBI Taxonomy" id="664691"/>
    <lineage>
        <taxon>Bacteria</taxon>
        <taxon>Bacillati</taxon>
        <taxon>Actinomycetota</taxon>
        <taxon>Actinomycetes</taxon>
        <taxon>Pseudonocardiales</taxon>
        <taxon>Pseudonocardiaceae</taxon>
        <taxon>Amycolatopsis</taxon>
    </lineage>
</organism>
<evidence type="ECO:0000313" key="5">
    <source>
        <dbReference type="EMBL" id="MFD2461241.1"/>
    </source>
</evidence>
<feature type="chain" id="PRO_5045104529" evidence="3">
    <location>
        <begin position="30"/>
        <end position="262"/>
    </location>
</feature>
<feature type="signal peptide" evidence="3">
    <location>
        <begin position="1"/>
        <end position="29"/>
    </location>
</feature>
<dbReference type="InterPro" id="IPR012533">
    <property type="entry name" value="YcnI-copper_dom"/>
</dbReference>
<evidence type="ECO:0000256" key="2">
    <source>
        <dbReference type="SAM" id="Phobius"/>
    </source>
</evidence>
<protein>
    <submittedName>
        <fullName evidence="5">YcnI family protein</fullName>
    </submittedName>
</protein>
<evidence type="ECO:0000259" key="4">
    <source>
        <dbReference type="Pfam" id="PF07987"/>
    </source>
</evidence>
<feature type="region of interest" description="Disordered" evidence="1">
    <location>
        <begin position="152"/>
        <end position="212"/>
    </location>
</feature>
<name>A0ABW5GK47_9PSEU</name>
<keyword evidence="3" id="KW-0732">Signal</keyword>
<dbReference type="EMBL" id="JBHUKU010000011">
    <property type="protein sequence ID" value="MFD2461241.1"/>
    <property type="molecule type" value="Genomic_DNA"/>
</dbReference>
<sequence length="262" mass="26653">MSKHVFRRAGFLAATIGVTGLLGAGIASAHVTANVYGTQPTKGGYGAIFFRVPNEDANAATVKVSVTVKPEYGLASVRTKPVPGWTAQVDKTQLPAPVTTASGTQVTQAVTKVTWTAQPGTKIGPGNTSFEEFQVSAGALPNLDQIEFPTEQTYDSGKVVNWNQPTPPGGGEPEHPAPVVKLAAKGASGDAHGGAQASKSGEGEHAEAASSASDNTARWLGGAGLVVGALGLGFGIGAIARSRRPAATTGTTQHEQNEEGTK</sequence>
<keyword evidence="6" id="KW-1185">Reference proteome</keyword>
<dbReference type="Pfam" id="PF07987">
    <property type="entry name" value="DUF1775"/>
    <property type="match status" value="1"/>
</dbReference>
<dbReference type="RefSeq" id="WP_345405323.1">
    <property type="nucleotide sequence ID" value="NZ_BAABHG010000018.1"/>
</dbReference>
<accession>A0ABW5GK47</accession>
<feature type="domain" description="YncI copper-binding" evidence="4">
    <location>
        <begin position="30"/>
        <end position="182"/>
    </location>
</feature>